<feature type="region of interest" description="Disordered" evidence="1">
    <location>
        <begin position="155"/>
        <end position="213"/>
    </location>
</feature>
<organism evidence="4 5">
    <name type="scientific">Trichoderma cornu-damae</name>
    <dbReference type="NCBI Taxonomy" id="654480"/>
    <lineage>
        <taxon>Eukaryota</taxon>
        <taxon>Fungi</taxon>
        <taxon>Dikarya</taxon>
        <taxon>Ascomycota</taxon>
        <taxon>Pezizomycotina</taxon>
        <taxon>Sordariomycetes</taxon>
        <taxon>Hypocreomycetidae</taxon>
        <taxon>Hypocreales</taxon>
        <taxon>Hypocreaceae</taxon>
        <taxon>Trichoderma</taxon>
    </lineage>
</organism>
<evidence type="ECO:0000259" key="3">
    <source>
        <dbReference type="Pfam" id="PF11790"/>
    </source>
</evidence>
<protein>
    <submittedName>
        <fullName evidence="4">Glycoside hydrolase</fullName>
    </submittedName>
</protein>
<keyword evidence="5" id="KW-1185">Reference proteome</keyword>
<feature type="region of interest" description="Disordered" evidence="1">
    <location>
        <begin position="57"/>
        <end position="83"/>
    </location>
</feature>
<evidence type="ECO:0000256" key="2">
    <source>
        <dbReference type="SAM" id="SignalP"/>
    </source>
</evidence>
<dbReference type="OrthoDB" id="43654at2759"/>
<dbReference type="GO" id="GO:0009277">
    <property type="term" value="C:fungal-type cell wall"/>
    <property type="evidence" value="ECO:0007669"/>
    <property type="project" value="TreeGrafter"/>
</dbReference>
<dbReference type="GO" id="GO:0071966">
    <property type="term" value="P:fungal-type cell wall polysaccharide metabolic process"/>
    <property type="evidence" value="ECO:0007669"/>
    <property type="project" value="TreeGrafter"/>
</dbReference>
<feature type="compositionally biased region" description="Low complexity" evidence="1">
    <location>
        <begin position="195"/>
        <end position="212"/>
    </location>
</feature>
<dbReference type="Gene3D" id="3.20.20.80">
    <property type="entry name" value="Glycosidases"/>
    <property type="match status" value="1"/>
</dbReference>
<dbReference type="InterPro" id="IPR053183">
    <property type="entry name" value="ASL1"/>
</dbReference>
<sequence>MYKAVALTSIAALAGQTMAFNVNRHEHQMDKRVLKTDWCTVWETVYVTVQPGASTPAAVASPTKQAAPTVSAGHHPGGGAGYSAGAPTVTSTSIVVVPSTKATTLATSVRQSSIAPIKTSIVPVVSSSAAAPSSSSAAASSSSAAASSSAQAASTTAAAQSLTEKADPTPTPTPSSSSSSSSSATPSSQPPPPSTTSEAAPSSTPTQASEAPLTGSLFSSKRGMAYNDGNLANTFGAASGKMGWAYNWGFWPSGLDTSRYSYIPTLWGPAPVHSDGFDAQASALIASGSKAIFSFNEPDIASQANLSPAAAAASHAQFLNKYAGKALIGAPSVSNSGANLQGLSWLQAFVNACNSQAGGCAYDFCNVHWYSGAQYIDTLFTHLDNAHKICGGKPIFLTEFAPSGSDADISNFLKTALPKLDALDYLMGYSYFMVATGSLMSSTTTLSSYGQIYATA</sequence>
<dbReference type="PANTHER" id="PTHR34154">
    <property type="entry name" value="ALKALI-SENSITIVE LINKAGE PROTEIN 1"/>
    <property type="match status" value="1"/>
</dbReference>
<evidence type="ECO:0000313" key="4">
    <source>
        <dbReference type="EMBL" id="KAH6610165.1"/>
    </source>
</evidence>
<name>A0A9P8QRG7_9HYPO</name>
<dbReference type="Pfam" id="PF11790">
    <property type="entry name" value="Glyco_hydro_cc"/>
    <property type="match status" value="1"/>
</dbReference>
<dbReference type="Proteomes" id="UP000827724">
    <property type="component" value="Unassembled WGS sequence"/>
</dbReference>
<reference evidence="4" key="1">
    <citation type="submission" date="2021-08" db="EMBL/GenBank/DDBJ databases">
        <title>Chromosome-Level Trichoderma cornu-damae using Hi-C Data.</title>
        <authorList>
            <person name="Kim C.S."/>
        </authorList>
    </citation>
    <scope>NUCLEOTIDE SEQUENCE</scope>
    <source>
        <strain evidence="4">KA19-0412C</strain>
    </source>
</reference>
<keyword evidence="2" id="KW-0732">Signal</keyword>
<keyword evidence="4" id="KW-0378">Hydrolase</keyword>
<dbReference type="InterPro" id="IPR017853">
    <property type="entry name" value="GH"/>
</dbReference>
<feature type="chain" id="PRO_5040460857" evidence="2">
    <location>
        <begin position="20"/>
        <end position="456"/>
    </location>
</feature>
<feature type="signal peptide" evidence="2">
    <location>
        <begin position="1"/>
        <end position="19"/>
    </location>
</feature>
<dbReference type="GO" id="GO:0016787">
    <property type="term" value="F:hydrolase activity"/>
    <property type="evidence" value="ECO:0007669"/>
    <property type="project" value="UniProtKB-KW"/>
</dbReference>
<dbReference type="InterPro" id="IPR024655">
    <property type="entry name" value="Asl1_glyco_hydro_catalytic"/>
</dbReference>
<evidence type="ECO:0000313" key="5">
    <source>
        <dbReference type="Proteomes" id="UP000827724"/>
    </source>
</evidence>
<proteinExistence type="predicted"/>
<accession>A0A9P8QRG7</accession>
<dbReference type="AlphaFoldDB" id="A0A9P8QRG7"/>
<feature type="domain" description="Asl1-like glycosyl hydrolase catalytic" evidence="3">
    <location>
        <begin position="223"/>
        <end position="453"/>
    </location>
</feature>
<dbReference type="EMBL" id="JAIWOZ010000001">
    <property type="protein sequence ID" value="KAH6610165.1"/>
    <property type="molecule type" value="Genomic_DNA"/>
</dbReference>
<feature type="compositionally biased region" description="Low complexity" evidence="1">
    <location>
        <begin position="174"/>
        <end position="187"/>
    </location>
</feature>
<comment type="caution">
    <text evidence="4">The sequence shown here is derived from an EMBL/GenBank/DDBJ whole genome shotgun (WGS) entry which is preliminary data.</text>
</comment>
<gene>
    <name evidence="4" type="ORF">Trco_000185</name>
</gene>
<evidence type="ECO:0000256" key="1">
    <source>
        <dbReference type="SAM" id="MobiDB-lite"/>
    </source>
</evidence>
<dbReference type="PANTHER" id="PTHR34154:SF10">
    <property type="entry name" value="ASL1-LIKE GLYCOSYL HYDROLASE CATALYTIC DOMAIN-CONTAINING PROTEIN"/>
    <property type="match status" value="1"/>
</dbReference>
<dbReference type="SUPFAM" id="SSF51445">
    <property type="entry name" value="(Trans)glycosidases"/>
    <property type="match status" value="1"/>
</dbReference>